<dbReference type="Proteomes" id="UP000181936">
    <property type="component" value="Chromosome"/>
</dbReference>
<evidence type="ECO:0000256" key="15">
    <source>
        <dbReference type="ARBA" id="ARBA00048070"/>
    </source>
</evidence>
<comment type="pathway">
    <text evidence="4">Carbohydrate degradation; glycolysis; D-glyceraldehyde 3-phosphate and glycerone phosphate from D-glucose: step 3/4.</text>
</comment>
<dbReference type="GO" id="GO:0070095">
    <property type="term" value="F:fructose-6-phosphate binding"/>
    <property type="evidence" value="ECO:0007669"/>
    <property type="project" value="TreeGrafter"/>
</dbReference>
<dbReference type="GO" id="GO:0006002">
    <property type="term" value="P:fructose 6-phosphate metabolic process"/>
    <property type="evidence" value="ECO:0007669"/>
    <property type="project" value="InterPro"/>
</dbReference>
<keyword evidence="18" id="KW-1185">Reference proteome</keyword>
<dbReference type="EMBL" id="CP016020">
    <property type="protein sequence ID" value="APH03731.1"/>
    <property type="molecule type" value="Genomic_DNA"/>
</dbReference>
<evidence type="ECO:0000313" key="17">
    <source>
        <dbReference type="EMBL" id="APH03731.1"/>
    </source>
</evidence>
<dbReference type="KEGG" id="bwh:A9C19_02560"/>
<keyword evidence="12" id="KW-0460">Magnesium</keyword>
<feature type="domain" description="Phosphofructokinase" evidence="16">
    <location>
        <begin position="99"/>
        <end position="266"/>
    </location>
</feature>
<reference evidence="17 18" key="1">
    <citation type="journal article" date="2016" name="Sci. Rep.">
        <title>Complete genome sequence and transcriptomic analysis of a novel marine strain Bacillus weihaiensis reveals the mechanism of brown algae degradation.</title>
        <authorList>
            <person name="Zhu Y."/>
            <person name="Chen P."/>
            <person name="Bao Y."/>
            <person name="Men Y."/>
            <person name="Zeng Y."/>
            <person name="Yang J."/>
            <person name="Sun J."/>
            <person name="Sun Y."/>
        </authorList>
    </citation>
    <scope>NUCLEOTIDE SEQUENCE [LARGE SCALE GENOMIC DNA]</scope>
    <source>
        <strain evidence="17 18">Alg07</strain>
    </source>
</reference>
<keyword evidence="8" id="KW-0479">Metal-binding</keyword>
<evidence type="ECO:0000259" key="16">
    <source>
        <dbReference type="Pfam" id="PF00365"/>
    </source>
</evidence>
<comment type="catalytic activity">
    <reaction evidence="15">
        <text>beta-D-fructose 6-phosphate + ATP = beta-D-fructose 1,6-bisphosphate + ADP + H(+)</text>
        <dbReference type="Rhea" id="RHEA:16109"/>
        <dbReference type="ChEBI" id="CHEBI:15378"/>
        <dbReference type="ChEBI" id="CHEBI:30616"/>
        <dbReference type="ChEBI" id="CHEBI:32966"/>
        <dbReference type="ChEBI" id="CHEBI:57634"/>
        <dbReference type="ChEBI" id="CHEBI:456216"/>
        <dbReference type="EC" id="2.7.1.11"/>
    </reaction>
</comment>
<dbReference type="GO" id="GO:0005524">
    <property type="term" value="F:ATP binding"/>
    <property type="evidence" value="ECO:0007669"/>
    <property type="project" value="UniProtKB-KW"/>
</dbReference>
<dbReference type="PANTHER" id="PTHR13697:SF4">
    <property type="entry name" value="ATP-DEPENDENT 6-PHOSPHOFRUCTOKINASE"/>
    <property type="match status" value="1"/>
</dbReference>
<evidence type="ECO:0000256" key="2">
    <source>
        <dbReference type="ARBA" id="ARBA00002659"/>
    </source>
</evidence>
<evidence type="ECO:0000256" key="5">
    <source>
        <dbReference type="ARBA" id="ARBA00012055"/>
    </source>
</evidence>
<organism evidence="17 18">
    <name type="scientific">Bacillus weihaiensis</name>
    <dbReference type="NCBI Taxonomy" id="1547283"/>
    <lineage>
        <taxon>Bacteria</taxon>
        <taxon>Bacillati</taxon>
        <taxon>Bacillota</taxon>
        <taxon>Bacilli</taxon>
        <taxon>Bacillales</taxon>
        <taxon>Bacillaceae</taxon>
        <taxon>Bacillus</taxon>
    </lineage>
</organism>
<evidence type="ECO:0000256" key="14">
    <source>
        <dbReference type="ARBA" id="ARBA00038478"/>
    </source>
</evidence>
<evidence type="ECO:0000256" key="4">
    <source>
        <dbReference type="ARBA" id="ARBA00004679"/>
    </source>
</evidence>
<keyword evidence="9" id="KW-0547">Nucleotide-binding</keyword>
<evidence type="ECO:0000256" key="9">
    <source>
        <dbReference type="ARBA" id="ARBA00022741"/>
    </source>
</evidence>
<dbReference type="STRING" id="1547283.A9C19_02560"/>
<evidence type="ECO:0000256" key="8">
    <source>
        <dbReference type="ARBA" id="ARBA00022723"/>
    </source>
</evidence>
<evidence type="ECO:0000313" key="18">
    <source>
        <dbReference type="Proteomes" id="UP000181936"/>
    </source>
</evidence>
<dbReference type="SUPFAM" id="SSF53784">
    <property type="entry name" value="Phosphofructokinase"/>
    <property type="match status" value="1"/>
</dbReference>
<dbReference type="GO" id="GO:0042802">
    <property type="term" value="F:identical protein binding"/>
    <property type="evidence" value="ECO:0007669"/>
    <property type="project" value="TreeGrafter"/>
</dbReference>
<dbReference type="PANTHER" id="PTHR13697">
    <property type="entry name" value="PHOSPHOFRUCTOKINASE"/>
    <property type="match status" value="1"/>
</dbReference>
<dbReference type="UniPathway" id="UPA00109">
    <property type="reaction ID" value="UER00182"/>
</dbReference>
<evidence type="ECO:0000256" key="11">
    <source>
        <dbReference type="ARBA" id="ARBA00022840"/>
    </source>
</evidence>
<dbReference type="GO" id="GO:0003872">
    <property type="term" value="F:6-phosphofructokinase activity"/>
    <property type="evidence" value="ECO:0007669"/>
    <property type="project" value="UniProtKB-EC"/>
</dbReference>
<comment type="cofactor">
    <cofactor evidence="1">
        <name>Mg(2+)</name>
        <dbReference type="ChEBI" id="CHEBI:18420"/>
    </cofactor>
</comment>
<evidence type="ECO:0000256" key="1">
    <source>
        <dbReference type="ARBA" id="ARBA00001946"/>
    </source>
</evidence>
<keyword evidence="11" id="KW-0067">ATP-binding</keyword>
<dbReference type="GO" id="GO:0046872">
    <property type="term" value="F:metal ion binding"/>
    <property type="evidence" value="ECO:0007669"/>
    <property type="project" value="UniProtKB-KW"/>
</dbReference>
<dbReference type="AlphaFoldDB" id="A0A1L3MN43"/>
<dbReference type="RefSeq" id="WP_072578519.1">
    <property type="nucleotide sequence ID" value="NZ_CP016020.1"/>
</dbReference>
<gene>
    <name evidence="17" type="ORF">A9C19_02560</name>
</gene>
<evidence type="ECO:0000256" key="10">
    <source>
        <dbReference type="ARBA" id="ARBA00022777"/>
    </source>
</evidence>
<evidence type="ECO:0000256" key="6">
    <source>
        <dbReference type="ARBA" id="ARBA00022490"/>
    </source>
</evidence>
<protein>
    <recommendedName>
        <fullName evidence="5">6-phosphofructokinase</fullName>
        <ecNumber evidence="5">2.7.1.11</ecNumber>
    </recommendedName>
</protein>
<comment type="function">
    <text evidence="2">Catalyzes the phosphorylation of D-fructose 6-phosphate to fructose 1,6-bisphosphate by ATP, the first committing step of glycolysis.</text>
</comment>
<evidence type="ECO:0000256" key="13">
    <source>
        <dbReference type="ARBA" id="ARBA00023152"/>
    </source>
</evidence>
<evidence type="ECO:0000256" key="3">
    <source>
        <dbReference type="ARBA" id="ARBA00004496"/>
    </source>
</evidence>
<dbReference type="GO" id="GO:0048029">
    <property type="term" value="F:monosaccharide binding"/>
    <property type="evidence" value="ECO:0007669"/>
    <property type="project" value="TreeGrafter"/>
</dbReference>
<dbReference type="OrthoDB" id="2831403at2"/>
<keyword evidence="10" id="KW-0418">Kinase</keyword>
<dbReference type="EC" id="2.7.1.11" evidence="5"/>
<evidence type="ECO:0000256" key="7">
    <source>
        <dbReference type="ARBA" id="ARBA00022679"/>
    </source>
</evidence>
<dbReference type="Pfam" id="PF00365">
    <property type="entry name" value="PFK"/>
    <property type="match status" value="1"/>
</dbReference>
<dbReference type="GO" id="GO:0016208">
    <property type="term" value="F:AMP binding"/>
    <property type="evidence" value="ECO:0007669"/>
    <property type="project" value="TreeGrafter"/>
</dbReference>
<keyword evidence="13" id="KW-0324">Glycolysis</keyword>
<name>A0A1L3MN43_9BACI</name>
<dbReference type="Gene3D" id="3.40.50.460">
    <property type="entry name" value="Phosphofructokinase domain"/>
    <property type="match status" value="1"/>
</dbReference>
<keyword evidence="7" id="KW-0808">Transferase</keyword>
<accession>A0A1L3MN43</accession>
<dbReference type="GO" id="GO:0061621">
    <property type="term" value="P:canonical glycolysis"/>
    <property type="evidence" value="ECO:0007669"/>
    <property type="project" value="TreeGrafter"/>
</dbReference>
<dbReference type="InterPro" id="IPR022953">
    <property type="entry name" value="ATP_PFK"/>
</dbReference>
<dbReference type="InterPro" id="IPR000023">
    <property type="entry name" value="Phosphofructokinase_dom"/>
</dbReference>
<dbReference type="PRINTS" id="PR00476">
    <property type="entry name" value="PHFRCTKINASE"/>
</dbReference>
<comment type="similarity">
    <text evidence="14">Belongs to the phosphofructokinase type A (PFKA) family.</text>
</comment>
<sequence length="289" mass="32377">MKIGVVHFGCALEGTTQIVRGLIHALSPNDDVTLVGIEWDDNSQGIRLKQISHLDLHPLIGTKDLVRAFPLKIWEEYESSIANELLGVDKVILLGVSPLSDHSHTSRFLHVPISIQNDVKESQYTLGFDTALNAIVKNVELVRDTASSLSYGKVRVFNVQIPGTFPSRLLLHAAGAVEAEVIWDQTNEVIEKLKRHIEEKQDKQEGYTFFMMNESIDLGALEPHFKDYDVDWKIVVIDESQCGGPFPTALDRLIANKLKKAVIEWIQHDQPSGQLVFDGEKVLFVTSML</sequence>
<dbReference type="GO" id="GO:0030388">
    <property type="term" value="P:fructose 1,6-bisphosphate metabolic process"/>
    <property type="evidence" value="ECO:0007669"/>
    <property type="project" value="TreeGrafter"/>
</dbReference>
<dbReference type="GO" id="GO:0005945">
    <property type="term" value="C:6-phosphofructokinase complex"/>
    <property type="evidence" value="ECO:0007669"/>
    <property type="project" value="TreeGrafter"/>
</dbReference>
<keyword evidence="6" id="KW-0963">Cytoplasm</keyword>
<proteinExistence type="inferred from homology"/>
<comment type="subcellular location">
    <subcellularLocation>
        <location evidence="3">Cytoplasm</location>
    </subcellularLocation>
</comment>
<dbReference type="InterPro" id="IPR035966">
    <property type="entry name" value="PKF_sf"/>
</dbReference>
<evidence type="ECO:0000256" key="12">
    <source>
        <dbReference type="ARBA" id="ARBA00022842"/>
    </source>
</evidence>